<dbReference type="Gene3D" id="1.10.8.660">
    <property type="match status" value="1"/>
</dbReference>
<accession>A0A7C5XK56</accession>
<dbReference type="GO" id="GO:0004420">
    <property type="term" value="F:hydroxymethylglutaryl-CoA reductase (NADPH) activity"/>
    <property type="evidence" value="ECO:0007669"/>
    <property type="project" value="InterPro"/>
</dbReference>
<dbReference type="InterPro" id="IPR004553">
    <property type="entry name" value="HMG_CoA_Rdtase_bac-typ"/>
</dbReference>
<dbReference type="InterPro" id="IPR002202">
    <property type="entry name" value="HMG_CoA_Rdtase"/>
</dbReference>
<sequence>MENRSSRIAGFYNMKLEERLKIVKEWAQLSENEVATLLNFGNLDQKLAESMIENVIGAMSYPFAIAVNFKINGKDYLIPMVLEEPSVVAAASNAAKMLREGDGIKAEAAKQFMIGQVYLMKVPSPYYASMEILKHKNELIDIANSTNKTLLKLGGGAKDVEVKVIETRRGIAIAINIIVDVVDAMGANTVNTMAEAIAPYLEKLVGGEARLRIVSNYAVHRLVRAWVRVPPDVIGGKEIAEKIVDASAIAESDPFRAVTHNKGILNGIIAVALATAQDHRAIEAGAHAYAARDGIYKPLSRWDLDSENYLTGFLEIPLQVGIVGGAVKTHPVAQIALKIMGIKTAKELAEIMAAVGLAQNFAALRALVTTGIQSGHMKLHARNLAILAGAKGELVELIANQMIKDGKISFDYAKQLIEKYEGQSR</sequence>
<gene>
    <name evidence="5" type="ORF">ENL47_08040</name>
    <name evidence="4" type="ORF">ENM84_02450</name>
</gene>
<dbReference type="InterPro" id="IPR009023">
    <property type="entry name" value="HMG_CoA_Rdtase_NAD(P)-bd_sf"/>
</dbReference>
<proteinExistence type="inferred from homology"/>
<comment type="similarity">
    <text evidence="1 3">Belongs to the HMG-CoA reductase family.</text>
</comment>
<dbReference type="PROSITE" id="PS50065">
    <property type="entry name" value="HMG_COA_REDUCTASE_4"/>
    <property type="match status" value="1"/>
</dbReference>
<dbReference type="AlphaFoldDB" id="A0A7C5XK56"/>
<protein>
    <recommendedName>
        <fullName evidence="3">3-hydroxy-3-methylglutaryl coenzyme A reductase</fullName>
        <shortName evidence="3">HMG-CoA reductase</shortName>
    </recommendedName>
</protein>
<dbReference type="InterPro" id="IPR009029">
    <property type="entry name" value="HMG_CoA_Rdtase_sub-bd_dom_sf"/>
</dbReference>
<dbReference type="EMBL" id="DRUB01000159">
    <property type="protein sequence ID" value="HHR96734.1"/>
    <property type="molecule type" value="Genomic_DNA"/>
</dbReference>
<dbReference type="EMBL" id="DRZI01000101">
    <property type="protein sequence ID" value="HHP81506.1"/>
    <property type="molecule type" value="Genomic_DNA"/>
</dbReference>
<dbReference type="Pfam" id="PF00368">
    <property type="entry name" value="HMG-CoA_red"/>
    <property type="match status" value="1"/>
</dbReference>
<dbReference type="InterPro" id="IPR023074">
    <property type="entry name" value="HMG_CoA_Rdtase_cat_sf"/>
</dbReference>
<name>A0A7C5XK56_9CREN</name>
<organism evidence="4">
    <name type="scientific">Ignisphaera aggregans</name>
    <dbReference type="NCBI Taxonomy" id="334771"/>
    <lineage>
        <taxon>Archaea</taxon>
        <taxon>Thermoproteota</taxon>
        <taxon>Thermoprotei</taxon>
        <taxon>Desulfurococcales</taxon>
        <taxon>Desulfurococcaceae</taxon>
        <taxon>Ignisphaera</taxon>
    </lineage>
</organism>
<dbReference type="CDD" id="cd00644">
    <property type="entry name" value="HMG-CoA_reductase_classII"/>
    <property type="match status" value="1"/>
</dbReference>
<dbReference type="SUPFAM" id="SSF56542">
    <property type="entry name" value="Substrate-binding domain of HMG-CoA reductase"/>
    <property type="match status" value="1"/>
</dbReference>
<keyword evidence="2 3" id="KW-0560">Oxidoreductase</keyword>
<dbReference type="GO" id="GO:0015936">
    <property type="term" value="P:coenzyme A metabolic process"/>
    <property type="evidence" value="ECO:0007669"/>
    <property type="project" value="InterPro"/>
</dbReference>
<dbReference type="PANTHER" id="PTHR10572:SF24">
    <property type="entry name" value="3-HYDROXY-3-METHYLGLUTARYL-COENZYME A REDUCTASE"/>
    <property type="match status" value="1"/>
</dbReference>
<comment type="caution">
    <text evidence="4">The sequence shown here is derived from an EMBL/GenBank/DDBJ whole genome shotgun (WGS) entry which is preliminary data.</text>
</comment>
<reference evidence="4" key="1">
    <citation type="journal article" date="2020" name="mSystems">
        <title>Genome- and Community-Level Interaction Insights into Carbon Utilization and Element Cycling Functions of Hydrothermarchaeota in Hydrothermal Sediment.</title>
        <authorList>
            <person name="Zhou Z."/>
            <person name="Liu Y."/>
            <person name="Xu W."/>
            <person name="Pan J."/>
            <person name="Luo Z.H."/>
            <person name="Li M."/>
        </authorList>
    </citation>
    <scope>NUCLEOTIDE SEQUENCE [LARGE SCALE GENOMIC DNA]</scope>
    <source>
        <strain evidence="5">SpSt-1</strain>
        <strain evidence="4">SpSt-1121</strain>
    </source>
</reference>
<evidence type="ECO:0000313" key="4">
    <source>
        <dbReference type="EMBL" id="HHP81506.1"/>
    </source>
</evidence>
<evidence type="ECO:0000256" key="3">
    <source>
        <dbReference type="RuleBase" id="RU361219"/>
    </source>
</evidence>
<evidence type="ECO:0000256" key="2">
    <source>
        <dbReference type="ARBA" id="ARBA00023002"/>
    </source>
</evidence>
<dbReference type="NCBIfam" id="TIGR00532">
    <property type="entry name" value="HMG_CoA_R_NAD"/>
    <property type="match status" value="1"/>
</dbReference>
<evidence type="ECO:0000313" key="5">
    <source>
        <dbReference type="EMBL" id="HHR96734.1"/>
    </source>
</evidence>
<dbReference type="Gene3D" id="3.90.770.10">
    <property type="entry name" value="3-hydroxy-3-methylglutaryl-coenzyme A Reductase, Chain A, domain 2"/>
    <property type="match status" value="2"/>
</dbReference>
<dbReference type="PANTHER" id="PTHR10572">
    <property type="entry name" value="3-HYDROXY-3-METHYLGLUTARYL-COENZYME A REDUCTASE"/>
    <property type="match status" value="1"/>
</dbReference>
<dbReference type="SUPFAM" id="SSF55035">
    <property type="entry name" value="NAD-binding domain of HMG-CoA reductase"/>
    <property type="match status" value="1"/>
</dbReference>
<evidence type="ECO:0000256" key="1">
    <source>
        <dbReference type="ARBA" id="ARBA00007661"/>
    </source>
</evidence>